<dbReference type="Pfam" id="PF22200">
    <property type="entry name" value="ExsA_N"/>
    <property type="match status" value="1"/>
</dbReference>
<organism evidence="6 7">
    <name type="scientific">Paenibacillus xanthanilyticus</name>
    <dbReference type="NCBI Taxonomy" id="1783531"/>
    <lineage>
        <taxon>Bacteria</taxon>
        <taxon>Bacillati</taxon>
        <taxon>Bacillota</taxon>
        <taxon>Bacilli</taxon>
        <taxon>Bacillales</taxon>
        <taxon>Paenibacillaceae</taxon>
        <taxon>Paenibacillus</taxon>
    </lineage>
</organism>
<keyword evidence="1" id="KW-0805">Transcription regulation</keyword>
<dbReference type="Proteomes" id="UP001595715">
    <property type="component" value="Unassembled WGS sequence"/>
</dbReference>
<dbReference type="PROSITE" id="PS00041">
    <property type="entry name" value="HTH_ARAC_FAMILY_1"/>
    <property type="match status" value="1"/>
</dbReference>
<dbReference type="InterPro" id="IPR018062">
    <property type="entry name" value="HTH_AraC-typ_CS"/>
</dbReference>
<name>A0ABV8KE23_9BACL</name>
<evidence type="ECO:0000259" key="5">
    <source>
        <dbReference type="PROSITE" id="PS01124"/>
    </source>
</evidence>
<evidence type="ECO:0000313" key="6">
    <source>
        <dbReference type="EMBL" id="MFC4104219.1"/>
    </source>
</evidence>
<evidence type="ECO:0000256" key="2">
    <source>
        <dbReference type="ARBA" id="ARBA00023125"/>
    </source>
</evidence>
<dbReference type="InterPro" id="IPR018060">
    <property type="entry name" value="HTH_AraC"/>
</dbReference>
<keyword evidence="3" id="KW-0010">Activator</keyword>
<proteinExistence type="predicted"/>
<keyword evidence="2" id="KW-0238">DNA-binding</keyword>
<dbReference type="InterPro" id="IPR037923">
    <property type="entry name" value="HTH-like"/>
</dbReference>
<feature type="domain" description="HTH araC/xylS-type" evidence="5">
    <location>
        <begin position="196"/>
        <end position="294"/>
    </location>
</feature>
<accession>A0ABV8KE23</accession>
<protein>
    <submittedName>
        <fullName evidence="6">Helix-turn-helix domain-containing protein</fullName>
    </submittedName>
</protein>
<dbReference type="SUPFAM" id="SSF46689">
    <property type="entry name" value="Homeodomain-like"/>
    <property type="match status" value="2"/>
</dbReference>
<keyword evidence="7" id="KW-1185">Reference proteome</keyword>
<evidence type="ECO:0000256" key="1">
    <source>
        <dbReference type="ARBA" id="ARBA00023015"/>
    </source>
</evidence>
<dbReference type="InterPro" id="IPR054015">
    <property type="entry name" value="ExsA-like_N"/>
</dbReference>
<dbReference type="SMART" id="SM00342">
    <property type="entry name" value="HTH_ARAC"/>
    <property type="match status" value="1"/>
</dbReference>
<keyword evidence="4" id="KW-0804">Transcription</keyword>
<dbReference type="SUPFAM" id="SSF51215">
    <property type="entry name" value="Regulatory protein AraC"/>
    <property type="match status" value="1"/>
</dbReference>
<gene>
    <name evidence="6" type="ORF">ACFOZ8_31825</name>
</gene>
<dbReference type="PANTHER" id="PTHR46796">
    <property type="entry name" value="HTH-TYPE TRANSCRIPTIONAL ACTIVATOR RHAS-RELATED"/>
    <property type="match status" value="1"/>
</dbReference>
<comment type="caution">
    <text evidence="6">The sequence shown here is derived from an EMBL/GenBank/DDBJ whole genome shotgun (WGS) entry which is preliminary data.</text>
</comment>
<reference evidence="7" key="1">
    <citation type="journal article" date="2019" name="Int. J. Syst. Evol. Microbiol.">
        <title>The Global Catalogue of Microorganisms (GCM) 10K type strain sequencing project: providing services to taxonomists for standard genome sequencing and annotation.</title>
        <authorList>
            <consortium name="The Broad Institute Genomics Platform"/>
            <consortium name="The Broad Institute Genome Sequencing Center for Infectious Disease"/>
            <person name="Wu L."/>
            <person name="Ma J."/>
        </authorList>
    </citation>
    <scope>NUCLEOTIDE SEQUENCE [LARGE SCALE GENOMIC DNA]</scope>
    <source>
        <strain evidence="7">IBRC-M 10987</strain>
    </source>
</reference>
<evidence type="ECO:0000256" key="3">
    <source>
        <dbReference type="ARBA" id="ARBA00023159"/>
    </source>
</evidence>
<dbReference type="InterPro" id="IPR009057">
    <property type="entry name" value="Homeodomain-like_sf"/>
</dbReference>
<evidence type="ECO:0000313" key="7">
    <source>
        <dbReference type="Proteomes" id="UP001595715"/>
    </source>
</evidence>
<sequence>MAAPSNRMKKIPGTLEKTATHQQKILRLNGMSAIESCTRTEGATGTLFLEDHMLLFVLEGVYTVRFGAEVHTARKHQMVLIHKSVAIQYEKSGEPDSDYTLNYIMFFLKDEVIGEFVRMADYSASAEADSKSTISVHPIDDRLFSYLASLQPYFHEPERVKDGLVKVKLLELLFGIADRNAGFLFELSQMKRQARRSIADVVEANLANPVSVQDLAYLAGRSLSAFKRDFKAIYNTSPLQWIRNARLDQAKDLLAHSSLSVTEVCFRTGFENVSHFSKAFKLKFGFPPSALKQPSLPPTSS</sequence>
<dbReference type="InterPro" id="IPR050204">
    <property type="entry name" value="AraC_XylS_family_regulators"/>
</dbReference>
<dbReference type="RefSeq" id="WP_377722754.1">
    <property type="nucleotide sequence ID" value="NZ_JBHSAM010000036.1"/>
</dbReference>
<dbReference type="Gene3D" id="1.10.10.60">
    <property type="entry name" value="Homeodomain-like"/>
    <property type="match status" value="1"/>
</dbReference>
<dbReference type="Pfam" id="PF12833">
    <property type="entry name" value="HTH_18"/>
    <property type="match status" value="1"/>
</dbReference>
<dbReference type="EMBL" id="JBHSAM010000036">
    <property type="protein sequence ID" value="MFC4104219.1"/>
    <property type="molecule type" value="Genomic_DNA"/>
</dbReference>
<dbReference type="PROSITE" id="PS01124">
    <property type="entry name" value="HTH_ARAC_FAMILY_2"/>
    <property type="match status" value="1"/>
</dbReference>
<evidence type="ECO:0000256" key="4">
    <source>
        <dbReference type="ARBA" id="ARBA00023163"/>
    </source>
</evidence>